<accession>A0ACA9PIV6</accession>
<evidence type="ECO:0000313" key="1">
    <source>
        <dbReference type="EMBL" id="CAG8708913.1"/>
    </source>
</evidence>
<reference evidence="1" key="1">
    <citation type="submission" date="2021-06" db="EMBL/GenBank/DDBJ databases">
        <authorList>
            <person name="Kallberg Y."/>
            <person name="Tangrot J."/>
            <person name="Rosling A."/>
        </authorList>
    </citation>
    <scope>NUCLEOTIDE SEQUENCE</scope>
    <source>
        <strain evidence="1">28 12/20/2015</strain>
    </source>
</reference>
<dbReference type="Proteomes" id="UP000789366">
    <property type="component" value="Unassembled WGS sequence"/>
</dbReference>
<gene>
    <name evidence="1" type="ORF">SPELUC_LOCUS11692</name>
</gene>
<evidence type="ECO:0000313" key="2">
    <source>
        <dbReference type="Proteomes" id="UP000789366"/>
    </source>
</evidence>
<dbReference type="EMBL" id="CAJVPW010025492">
    <property type="protein sequence ID" value="CAG8708913.1"/>
    <property type="molecule type" value="Genomic_DNA"/>
</dbReference>
<comment type="caution">
    <text evidence="1">The sequence shown here is derived from an EMBL/GenBank/DDBJ whole genome shotgun (WGS) entry which is preliminary data.</text>
</comment>
<keyword evidence="2" id="KW-1185">Reference proteome</keyword>
<feature type="non-terminal residue" evidence="1">
    <location>
        <position position="86"/>
    </location>
</feature>
<sequence length="86" mass="9999">FENVINEKLIYSFDYKNLINIEKISEGAFGVVQKAECTKYNMIIVLKSLKLNTYQNKISKDFINELSLLRKIGFHPNISCFYGITK</sequence>
<protein>
    <submittedName>
        <fullName evidence="1">9079_t:CDS:1</fullName>
    </submittedName>
</protein>
<proteinExistence type="predicted"/>
<name>A0ACA9PIV6_9GLOM</name>
<organism evidence="1 2">
    <name type="scientific">Cetraspora pellucida</name>
    <dbReference type="NCBI Taxonomy" id="1433469"/>
    <lineage>
        <taxon>Eukaryota</taxon>
        <taxon>Fungi</taxon>
        <taxon>Fungi incertae sedis</taxon>
        <taxon>Mucoromycota</taxon>
        <taxon>Glomeromycotina</taxon>
        <taxon>Glomeromycetes</taxon>
        <taxon>Diversisporales</taxon>
        <taxon>Gigasporaceae</taxon>
        <taxon>Cetraspora</taxon>
    </lineage>
</organism>
<feature type="non-terminal residue" evidence="1">
    <location>
        <position position="1"/>
    </location>
</feature>